<keyword evidence="2" id="KW-1185">Reference proteome</keyword>
<organism evidence="1 2">
    <name type="scientific">Micromonospora viridifaciens</name>
    <dbReference type="NCBI Taxonomy" id="1881"/>
    <lineage>
        <taxon>Bacteria</taxon>
        <taxon>Bacillati</taxon>
        <taxon>Actinomycetota</taxon>
        <taxon>Actinomycetes</taxon>
        <taxon>Micromonosporales</taxon>
        <taxon>Micromonosporaceae</taxon>
        <taxon>Micromonospora</taxon>
    </lineage>
</organism>
<evidence type="ECO:0000313" key="1">
    <source>
        <dbReference type="EMBL" id="SCF08027.1"/>
    </source>
</evidence>
<name>A0A1C4XHW7_MICVI</name>
<dbReference type="Proteomes" id="UP000198242">
    <property type="component" value="Chromosome I"/>
</dbReference>
<protein>
    <submittedName>
        <fullName evidence="1">Uncharacterized protein</fullName>
    </submittedName>
</protein>
<dbReference type="AlphaFoldDB" id="A0A1C4XHW7"/>
<accession>A0A1C4XHW7</accession>
<evidence type="ECO:0000313" key="2">
    <source>
        <dbReference type="Proteomes" id="UP000198242"/>
    </source>
</evidence>
<sequence length="473" mass="48566">MLANQLTNLTGGQPAGLPDTLDLVAGLDAALTGGLGRVGDEAATALAALAGALSPTPLAEPVAEAADGIVAGAVTEQHLAALAGARSALLGAAHDALLAQLDNALGRDRAPWSALPPAPSAPVSPVLAGARAWLQEVAVTGWRGVDHELLSAAGTPVEAAMAEPGLRRLAVLLDGLAAELRACAPVATLPQVPARRWADLWARGVLLAQDGAVDPGVDTAERVSGRLLPLGVDVHEHDTALQIQVHGLLEPAGGGAPRLVRTAVGAAKVDTIVGPALWRLLHAHPVLLAALAQRRGLAVTDLPVRGADLFWHDDRARLDEPVDPFAAARVLLPGARAAAPAPLDRHPAAIAEPVLIEGYAVAEHDDGPAVELGGATIAVAVDRLPACGPLTRELVAASSACLGLLRWDDGRWLLQPLALRTTVKRKVVDVHTGDWADGVTDPKVAKAEAKAGDAVAVLRERAGRLLRRSTSRP</sequence>
<dbReference type="OrthoDB" id="501927at2"/>
<dbReference type="RefSeq" id="WP_089007069.1">
    <property type="nucleotide sequence ID" value="NZ_LT607411.1"/>
</dbReference>
<dbReference type="EMBL" id="LT607411">
    <property type="protein sequence ID" value="SCF08027.1"/>
    <property type="molecule type" value="Genomic_DNA"/>
</dbReference>
<reference evidence="2" key="1">
    <citation type="submission" date="2016-06" db="EMBL/GenBank/DDBJ databases">
        <authorList>
            <person name="Varghese N."/>
            <person name="Submissions Spin"/>
        </authorList>
    </citation>
    <scope>NUCLEOTIDE SEQUENCE [LARGE SCALE GENOMIC DNA]</scope>
    <source>
        <strain evidence="2">DSM 43909</strain>
    </source>
</reference>
<gene>
    <name evidence="1" type="ORF">GA0074695_3322</name>
</gene>
<proteinExistence type="predicted"/>